<proteinExistence type="predicted"/>
<dbReference type="Proteomes" id="UP000036987">
    <property type="component" value="Unassembled WGS sequence"/>
</dbReference>
<name>A0A0K9NVG0_ZOSMR</name>
<sequence>MYSLYSMYSMYSISIFFYSCALLLCWQFQGLFKYLLFSPSKSHHFISPNVIRTISTPKPILSSPPSKEMKFNSLHEAENYYYIYAGNVGFSVRKSTVARNGDSII</sequence>
<accession>A0A0K9NVG0</accession>
<reference evidence="3" key="1">
    <citation type="journal article" date="2016" name="Nature">
        <title>The genome of the seagrass Zostera marina reveals angiosperm adaptation to the sea.</title>
        <authorList>
            <person name="Olsen J.L."/>
            <person name="Rouze P."/>
            <person name="Verhelst B."/>
            <person name="Lin Y.-C."/>
            <person name="Bayer T."/>
            <person name="Collen J."/>
            <person name="Dattolo E."/>
            <person name="De Paoli E."/>
            <person name="Dittami S."/>
            <person name="Maumus F."/>
            <person name="Michel G."/>
            <person name="Kersting A."/>
            <person name="Lauritano C."/>
            <person name="Lohaus R."/>
            <person name="Toepel M."/>
            <person name="Tonon T."/>
            <person name="Vanneste K."/>
            <person name="Amirebrahimi M."/>
            <person name="Brakel J."/>
            <person name="Bostroem C."/>
            <person name="Chovatia M."/>
            <person name="Grimwood J."/>
            <person name="Jenkins J.W."/>
            <person name="Jueterbock A."/>
            <person name="Mraz A."/>
            <person name="Stam W.T."/>
            <person name="Tice H."/>
            <person name="Bornberg-Bauer E."/>
            <person name="Green P.J."/>
            <person name="Pearson G.A."/>
            <person name="Procaccini G."/>
            <person name="Duarte C.M."/>
            <person name="Schmutz J."/>
            <person name="Reusch T.B.H."/>
            <person name="Van de Peer Y."/>
        </authorList>
    </citation>
    <scope>NUCLEOTIDE SEQUENCE [LARGE SCALE GENOMIC DNA]</scope>
    <source>
        <strain evidence="3">cv. Finnish</strain>
    </source>
</reference>
<evidence type="ECO:0000313" key="2">
    <source>
        <dbReference type="EMBL" id="KMZ59985.1"/>
    </source>
</evidence>
<organism evidence="2 3">
    <name type="scientific">Zostera marina</name>
    <name type="common">Eelgrass</name>
    <dbReference type="NCBI Taxonomy" id="29655"/>
    <lineage>
        <taxon>Eukaryota</taxon>
        <taxon>Viridiplantae</taxon>
        <taxon>Streptophyta</taxon>
        <taxon>Embryophyta</taxon>
        <taxon>Tracheophyta</taxon>
        <taxon>Spermatophyta</taxon>
        <taxon>Magnoliopsida</taxon>
        <taxon>Liliopsida</taxon>
        <taxon>Zosteraceae</taxon>
        <taxon>Zostera</taxon>
    </lineage>
</organism>
<keyword evidence="1" id="KW-0472">Membrane</keyword>
<dbReference type="EMBL" id="LFYR01001680">
    <property type="protein sequence ID" value="KMZ59985.1"/>
    <property type="molecule type" value="Genomic_DNA"/>
</dbReference>
<comment type="caution">
    <text evidence="2">The sequence shown here is derived from an EMBL/GenBank/DDBJ whole genome shotgun (WGS) entry which is preliminary data.</text>
</comment>
<keyword evidence="1" id="KW-1133">Transmembrane helix</keyword>
<dbReference type="AlphaFoldDB" id="A0A0K9NVG0"/>
<feature type="transmembrane region" description="Helical" evidence="1">
    <location>
        <begin position="6"/>
        <end position="26"/>
    </location>
</feature>
<gene>
    <name evidence="2" type="ORF">ZOSMA_62G00180</name>
</gene>
<dbReference type="OrthoDB" id="1894539at2759"/>
<keyword evidence="1" id="KW-0812">Transmembrane</keyword>
<keyword evidence="3" id="KW-1185">Reference proteome</keyword>
<evidence type="ECO:0000256" key="1">
    <source>
        <dbReference type="SAM" id="Phobius"/>
    </source>
</evidence>
<protein>
    <submittedName>
        <fullName evidence="2">Uncharacterized protein</fullName>
    </submittedName>
</protein>
<evidence type="ECO:0000313" key="3">
    <source>
        <dbReference type="Proteomes" id="UP000036987"/>
    </source>
</evidence>